<dbReference type="AlphaFoldDB" id="A0AAE0GL14"/>
<organism evidence="4 5">
    <name type="scientific">Cymbomonas tetramitiformis</name>
    <dbReference type="NCBI Taxonomy" id="36881"/>
    <lineage>
        <taxon>Eukaryota</taxon>
        <taxon>Viridiplantae</taxon>
        <taxon>Chlorophyta</taxon>
        <taxon>Pyramimonadophyceae</taxon>
        <taxon>Pyramimonadales</taxon>
        <taxon>Pyramimonadaceae</taxon>
        <taxon>Cymbomonas</taxon>
    </lineage>
</organism>
<dbReference type="Pfam" id="PF12999">
    <property type="entry name" value="PRKCSH-like"/>
    <property type="match status" value="1"/>
</dbReference>
<protein>
    <recommendedName>
        <fullName evidence="3">Glucosidase II beta subunit N-terminal domain-containing protein</fullName>
    </recommendedName>
</protein>
<comment type="caution">
    <text evidence="4">The sequence shown here is derived from an EMBL/GenBank/DDBJ whole genome shotgun (WGS) entry which is preliminary data.</text>
</comment>
<evidence type="ECO:0000256" key="1">
    <source>
        <dbReference type="ARBA" id="ARBA00023157"/>
    </source>
</evidence>
<dbReference type="PANTHER" id="PTHR12630">
    <property type="entry name" value="N-LINKED OLIGOSACCHARIDE PROCESSING"/>
    <property type="match status" value="1"/>
</dbReference>
<evidence type="ECO:0000256" key="2">
    <source>
        <dbReference type="SAM" id="MobiDB-lite"/>
    </source>
</evidence>
<evidence type="ECO:0000313" key="5">
    <source>
        <dbReference type="Proteomes" id="UP001190700"/>
    </source>
</evidence>
<dbReference type="GO" id="GO:0006491">
    <property type="term" value="P:N-glycan processing"/>
    <property type="evidence" value="ECO:0007669"/>
    <property type="project" value="TreeGrafter"/>
</dbReference>
<dbReference type="InterPro" id="IPR002172">
    <property type="entry name" value="LDrepeatLR_classA_rpt"/>
</dbReference>
<dbReference type="SUPFAM" id="SSF57424">
    <property type="entry name" value="LDL receptor-like module"/>
    <property type="match status" value="1"/>
</dbReference>
<proteinExistence type="predicted"/>
<sequence>MLLEFSLAHGLAREVFSWRGSRAHSLRAQAAVPELASSPWAEQTQGVNPFVARECARSDSSGAWTPGLPNVDIEGELPAPATLLLSLQGSAAQNGETGGAPLPPADNASQQTPLAGPPTPDEMTKPNSTESERCPLRGVPREHHFEFCCNPDGVGRYTPACRGKFICGDGATISLSRANDGYCDCRDGSDEPGTSACARPHNRFSCVKLEAPPPVAPRVRRAKGDPASRLRAGRLRDQNQNHPSDTAKFSRWPGK</sequence>
<feature type="domain" description="Glucosidase II beta subunit N-terminal" evidence="3">
    <location>
        <begin position="150"/>
        <end position="207"/>
    </location>
</feature>
<gene>
    <name evidence="4" type="ORF">CYMTET_11964</name>
</gene>
<dbReference type="GO" id="GO:0017177">
    <property type="term" value="C:glucosidase II complex"/>
    <property type="evidence" value="ECO:0007669"/>
    <property type="project" value="TreeGrafter"/>
</dbReference>
<dbReference type="InterPro" id="IPR039794">
    <property type="entry name" value="Gtb1-like"/>
</dbReference>
<accession>A0AAE0GL14</accession>
<dbReference type="SMART" id="SM00192">
    <property type="entry name" value="LDLa"/>
    <property type="match status" value="1"/>
</dbReference>
<dbReference type="InterPro" id="IPR028146">
    <property type="entry name" value="PRKCSH_N"/>
</dbReference>
<evidence type="ECO:0000313" key="4">
    <source>
        <dbReference type="EMBL" id="KAK3280184.1"/>
    </source>
</evidence>
<feature type="compositionally biased region" description="Basic and acidic residues" evidence="2">
    <location>
        <begin position="222"/>
        <end position="239"/>
    </location>
</feature>
<dbReference type="PANTHER" id="PTHR12630:SF1">
    <property type="entry name" value="GLUCOSIDASE 2 SUBUNIT BETA"/>
    <property type="match status" value="1"/>
</dbReference>
<feature type="region of interest" description="Disordered" evidence="2">
    <location>
        <begin position="215"/>
        <end position="255"/>
    </location>
</feature>
<dbReference type="PROSITE" id="PS50068">
    <property type="entry name" value="LDLRA_2"/>
    <property type="match status" value="1"/>
</dbReference>
<keyword evidence="5" id="KW-1185">Reference proteome</keyword>
<name>A0AAE0GL14_9CHLO</name>
<dbReference type="InterPro" id="IPR036055">
    <property type="entry name" value="LDL_receptor-like_sf"/>
</dbReference>
<keyword evidence="1" id="KW-1015">Disulfide bond</keyword>
<dbReference type="Gene3D" id="4.10.400.10">
    <property type="entry name" value="Low-density Lipoprotein Receptor"/>
    <property type="match status" value="1"/>
</dbReference>
<dbReference type="Proteomes" id="UP001190700">
    <property type="component" value="Unassembled WGS sequence"/>
</dbReference>
<reference evidence="4 5" key="1">
    <citation type="journal article" date="2015" name="Genome Biol. Evol.">
        <title>Comparative Genomics of a Bacterivorous Green Alga Reveals Evolutionary Causalities and Consequences of Phago-Mixotrophic Mode of Nutrition.</title>
        <authorList>
            <person name="Burns J.A."/>
            <person name="Paasch A."/>
            <person name="Narechania A."/>
            <person name="Kim E."/>
        </authorList>
    </citation>
    <scope>NUCLEOTIDE SEQUENCE [LARGE SCALE GENOMIC DNA]</scope>
    <source>
        <strain evidence="4 5">PLY_AMNH</strain>
    </source>
</reference>
<feature type="region of interest" description="Disordered" evidence="2">
    <location>
        <begin position="92"/>
        <end position="135"/>
    </location>
</feature>
<dbReference type="CDD" id="cd00112">
    <property type="entry name" value="LDLa"/>
    <property type="match status" value="1"/>
</dbReference>
<evidence type="ECO:0000259" key="3">
    <source>
        <dbReference type="Pfam" id="PF12999"/>
    </source>
</evidence>
<dbReference type="EMBL" id="LGRX02004494">
    <property type="protein sequence ID" value="KAK3280184.1"/>
    <property type="molecule type" value="Genomic_DNA"/>
</dbReference>